<evidence type="ECO:0000313" key="1">
    <source>
        <dbReference type="EMBL" id="KND86519.1"/>
    </source>
</evidence>
<dbReference type="STRING" id="1163406.A0A0L0MXK5"/>
<organism evidence="1 2">
    <name type="scientific">Tolypocladium ophioglossoides (strain CBS 100239)</name>
    <name type="common">Snaketongue truffleclub</name>
    <name type="synonym">Elaphocordyceps ophioglossoides</name>
    <dbReference type="NCBI Taxonomy" id="1163406"/>
    <lineage>
        <taxon>Eukaryota</taxon>
        <taxon>Fungi</taxon>
        <taxon>Dikarya</taxon>
        <taxon>Ascomycota</taxon>
        <taxon>Pezizomycotina</taxon>
        <taxon>Sordariomycetes</taxon>
        <taxon>Hypocreomycetidae</taxon>
        <taxon>Hypocreales</taxon>
        <taxon>Ophiocordycipitaceae</taxon>
        <taxon>Tolypocladium</taxon>
    </lineage>
</organism>
<name>A0A0L0MXK5_TOLOC</name>
<proteinExistence type="predicted"/>
<dbReference type="Gene3D" id="1.10.600.10">
    <property type="entry name" value="Farnesyl Diphosphate Synthase"/>
    <property type="match status" value="1"/>
</dbReference>
<dbReference type="Proteomes" id="UP000036947">
    <property type="component" value="Unassembled WGS sequence"/>
</dbReference>
<dbReference type="InterPro" id="IPR008949">
    <property type="entry name" value="Isoprenoid_synthase_dom_sf"/>
</dbReference>
<dbReference type="Pfam" id="PF19086">
    <property type="entry name" value="Terpene_syn_C_2"/>
    <property type="match status" value="1"/>
</dbReference>
<gene>
    <name evidence="1" type="ORF">TOPH_08845</name>
</gene>
<dbReference type="AlphaFoldDB" id="A0A0L0MXK5"/>
<evidence type="ECO:0000313" key="2">
    <source>
        <dbReference type="Proteomes" id="UP000036947"/>
    </source>
</evidence>
<keyword evidence="2" id="KW-1185">Reference proteome</keyword>
<protein>
    <submittedName>
        <fullName evidence="1">Uncharacterized protein</fullName>
    </submittedName>
</protein>
<sequence length="182" mass="20227">MCLFLLLRHCGAQCPSDTVSNALRLGQLGFDDGELRDTPEEARRLMDSLMAPMMGKAVAGDRLRILQVHDSKTSAGNARRHSRFVVASDTLQGTRRRYVSGMYNYSIGALMHVDASLAERTPTLEEMVRIRRNSVSVTPVYQLMEYAHSIKLPDEVFDDPVIQELEILGVDMVSMCVALPAA</sequence>
<dbReference type="OrthoDB" id="6486656at2759"/>
<accession>A0A0L0MXK5</accession>
<dbReference type="EMBL" id="LFRF01000054">
    <property type="protein sequence ID" value="KND86519.1"/>
    <property type="molecule type" value="Genomic_DNA"/>
</dbReference>
<reference evidence="1 2" key="1">
    <citation type="journal article" date="2015" name="BMC Genomics">
        <title>The genome of the truffle-parasite Tolypocladium ophioglossoides and the evolution of antifungal peptaibiotics.</title>
        <authorList>
            <person name="Quandt C.A."/>
            <person name="Bushley K.E."/>
            <person name="Spatafora J.W."/>
        </authorList>
    </citation>
    <scope>NUCLEOTIDE SEQUENCE [LARGE SCALE GENOMIC DNA]</scope>
    <source>
        <strain evidence="1 2">CBS 100239</strain>
    </source>
</reference>
<comment type="caution">
    <text evidence="1">The sequence shown here is derived from an EMBL/GenBank/DDBJ whole genome shotgun (WGS) entry which is preliminary data.</text>
</comment>
<dbReference type="SUPFAM" id="SSF48576">
    <property type="entry name" value="Terpenoid synthases"/>
    <property type="match status" value="1"/>
</dbReference>